<sequence>MLFKLPVLAGFAALVAAAPAPAPVPVPLLGGVTGTITDVKLPKVSGVVSGAVTGATGLAAGVSSAATNLDKTLANPTDTVDTFVADAMGLGYAIPGKSTIQGWCTEGHCYAGTNTGGDATAPFTVTCNTANNICTTTLYGAVTAIFANGRQIELWGWLTPAGYCGGGVCTGSLTALGDPMY</sequence>
<evidence type="ECO:0000313" key="3">
    <source>
        <dbReference type="Proteomes" id="UP001629113"/>
    </source>
</evidence>
<accession>A0ABR4P5E8</accession>
<organism evidence="2 3">
    <name type="scientific">Phlyctema vagabunda</name>
    <dbReference type="NCBI Taxonomy" id="108571"/>
    <lineage>
        <taxon>Eukaryota</taxon>
        <taxon>Fungi</taxon>
        <taxon>Dikarya</taxon>
        <taxon>Ascomycota</taxon>
        <taxon>Pezizomycotina</taxon>
        <taxon>Leotiomycetes</taxon>
        <taxon>Helotiales</taxon>
        <taxon>Dermateaceae</taxon>
        <taxon>Phlyctema</taxon>
    </lineage>
</organism>
<keyword evidence="1" id="KW-0732">Signal</keyword>
<feature type="chain" id="PRO_5045555441" evidence="1">
    <location>
        <begin position="18"/>
        <end position="181"/>
    </location>
</feature>
<keyword evidence="3" id="KW-1185">Reference proteome</keyword>
<dbReference type="Proteomes" id="UP001629113">
    <property type="component" value="Unassembled WGS sequence"/>
</dbReference>
<dbReference type="EMBL" id="JBFCZG010000009">
    <property type="protein sequence ID" value="KAL3418482.1"/>
    <property type="molecule type" value="Genomic_DNA"/>
</dbReference>
<feature type="signal peptide" evidence="1">
    <location>
        <begin position="1"/>
        <end position="17"/>
    </location>
</feature>
<name>A0ABR4P5E8_9HELO</name>
<gene>
    <name evidence="2" type="ORF">PVAG01_10198</name>
</gene>
<comment type="caution">
    <text evidence="2">The sequence shown here is derived from an EMBL/GenBank/DDBJ whole genome shotgun (WGS) entry which is preliminary data.</text>
</comment>
<proteinExistence type="predicted"/>
<evidence type="ECO:0000313" key="2">
    <source>
        <dbReference type="EMBL" id="KAL3418482.1"/>
    </source>
</evidence>
<reference evidence="2 3" key="1">
    <citation type="submission" date="2024-06" db="EMBL/GenBank/DDBJ databases">
        <title>Complete genome of Phlyctema vagabunda strain 19-DSS-EL-015.</title>
        <authorList>
            <person name="Fiorenzani C."/>
        </authorList>
    </citation>
    <scope>NUCLEOTIDE SEQUENCE [LARGE SCALE GENOMIC DNA]</scope>
    <source>
        <strain evidence="2 3">19-DSS-EL-015</strain>
    </source>
</reference>
<evidence type="ECO:0000256" key="1">
    <source>
        <dbReference type="SAM" id="SignalP"/>
    </source>
</evidence>
<protein>
    <submittedName>
        <fullName evidence="2">Uncharacterized protein</fullName>
    </submittedName>
</protein>